<dbReference type="AlphaFoldDB" id="A0A9N7UHI6"/>
<feature type="compositionally biased region" description="Basic residues" evidence="1">
    <location>
        <begin position="9"/>
        <end position="26"/>
    </location>
</feature>
<feature type="region of interest" description="Disordered" evidence="1">
    <location>
        <begin position="1"/>
        <end position="45"/>
    </location>
</feature>
<organism evidence="2 3">
    <name type="scientific">Pleuronectes platessa</name>
    <name type="common">European plaice</name>
    <dbReference type="NCBI Taxonomy" id="8262"/>
    <lineage>
        <taxon>Eukaryota</taxon>
        <taxon>Metazoa</taxon>
        <taxon>Chordata</taxon>
        <taxon>Craniata</taxon>
        <taxon>Vertebrata</taxon>
        <taxon>Euteleostomi</taxon>
        <taxon>Actinopterygii</taxon>
        <taxon>Neopterygii</taxon>
        <taxon>Teleostei</taxon>
        <taxon>Neoteleostei</taxon>
        <taxon>Acanthomorphata</taxon>
        <taxon>Carangaria</taxon>
        <taxon>Pleuronectiformes</taxon>
        <taxon>Pleuronectoidei</taxon>
        <taxon>Pleuronectidae</taxon>
        <taxon>Pleuronectes</taxon>
    </lineage>
</organism>
<comment type="caution">
    <text evidence="2">The sequence shown here is derived from an EMBL/GenBank/DDBJ whole genome shotgun (WGS) entry which is preliminary data.</text>
</comment>
<protein>
    <submittedName>
        <fullName evidence="2">Uncharacterized protein</fullName>
    </submittedName>
</protein>
<feature type="region of interest" description="Disordered" evidence="1">
    <location>
        <begin position="164"/>
        <end position="191"/>
    </location>
</feature>
<reference evidence="2" key="1">
    <citation type="submission" date="2020-03" db="EMBL/GenBank/DDBJ databases">
        <authorList>
            <person name="Weist P."/>
        </authorList>
    </citation>
    <scope>NUCLEOTIDE SEQUENCE</scope>
</reference>
<evidence type="ECO:0000256" key="1">
    <source>
        <dbReference type="SAM" id="MobiDB-lite"/>
    </source>
</evidence>
<gene>
    <name evidence="2" type="ORF">PLEPLA_LOCUS18564</name>
</gene>
<proteinExistence type="predicted"/>
<dbReference type="Proteomes" id="UP001153269">
    <property type="component" value="Unassembled WGS sequence"/>
</dbReference>
<evidence type="ECO:0000313" key="3">
    <source>
        <dbReference type="Proteomes" id="UP001153269"/>
    </source>
</evidence>
<keyword evidence="3" id="KW-1185">Reference proteome</keyword>
<evidence type="ECO:0000313" key="2">
    <source>
        <dbReference type="EMBL" id="CAB1430582.1"/>
    </source>
</evidence>
<accession>A0A9N7UHI6</accession>
<dbReference type="EMBL" id="CADEAL010001247">
    <property type="protein sequence ID" value="CAB1430582.1"/>
    <property type="molecule type" value="Genomic_DNA"/>
</dbReference>
<name>A0A9N7UHI6_PLEPL</name>
<sequence>MNPGGRMPLPRKRGSSSGGRPRRVRPISRGPPTSEGGEQAWGDPLVGSTSQYTGMLITSLWGLSCRASTVRLWSSLRQAAAEPRAPGGSGASVPRGSFETDCQAVVCAGSIQRVHPKIGTPSSVALEWMCGTAPLIKPSFTMDNSEASLRAPATPCSINLACNSPDESPTGVRGDWEVKTPPVPTKSRSGRQEVLEIQCLA</sequence>